<dbReference type="AlphaFoldDB" id="A0A5S9M957"/>
<organism evidence="3 4">
    <name type="scientific">Bacillus safensis</name>
    <dbReference type="NCBI Taxonomy" id="561879"/>
    <lineage>
        <taxon>Bacteria</taxon>
        <taxon>Bacillati</taxon>
        <taxon>Bacillota</taxon>
        <taxon>Bacilli</taxon>
        <taxon>Bacillales</taxon>
        <taxon>Bacillaceae</taxon>
        <taxon>Bacillus</taxon>
    </lineage>
</organism>
<dbReference type="InterPro" id="IPR016039">
    <property type="entry name" value="Thiolase-like"/>
</dbReference>
<dbReference type="GO" id="GO:0005829">
    <property type="term" value="C:cytosol"/>
    <property type="evidence" value="ECO:0007669"/>
    <property type="project" value="TreeGrafter"/>
</dbReference>
<dbReference type="EMBL" id="AP021906">
    <property type="protein sequence ID" value="BBP88479.1"/>
    <property type="molecule type" value="Genomic_DNA"/>
</dbReference>
<gene>
    <name evidence="3" type="ORF">BsIDN1_20970</name>
</gene>
<dbReference type="Gene3D" id="3.40.47.10">
    <property type="match status" value="1"/>
</dbReference>
<dbReference type="InterPro" id="IPR014031">
    <property type="entry name" value="Ketoacyl_synth_C"/>
</dbReference>
<dbReference type="SUPFAM" id="SSF53901">
    <property type="entry name" value="Thiolase-like"/>
    <property type="match status" value="1"/>
</dbReference>
<dbReference type="PANTHER" id="PTHR11712:SF336">
    <property type="entry name" value="3-OXOACYL-[ACYL-CARRIER-PROTEIN] SYNTHASE, MITOCHONDRIAL"/>
    <property type="match status" value="1"/>
</dbReference>
<name>A0A5S9M957_BACIA</name>
<evidence type="ECO:0000256" key="1">
    <source>
        <dbReference type="ARBA" id="ARBA00022679"/>
    </source>
</evidence>
<reference evidence="3 4" key="1">
    <citation type="submission" date="2019-12" db="EMBL/GenBank/DDBJ databases">
        <title>Full genome sequence of a Bacillus safensis strain isolated from commercially available natto in Indonesia.</title>
        <authorList>
            <person name="Yoshida M."/>
            <person name="Uomi M."/>
            <person name="Waturangi D."/>
            <person name="Ekaputri J.J."/>
            <person name="Setiamarga D.H.E."/>
        </authorList>
    </citation>
    <scope>NUCLEOTIDE SEQUENCE [LARGE SCALE GENOMIC DNA]</scope>
    <source>
        <strain evidence="3 4">IDN1</strain>
    </source>
</reference>
<dbReference type="Pfam" id="PF02801">
    <property type="entry name" value="Ketoacyl-synt_C"/>
    <property type="match status" value="1"/>
</dbReference>
<dbReference type="InterPro" id="IPR000794">
    <property type="entry name" value="Beta-ketoacyl_synthase"/>
</dbReference>
<dbReference type="PANTHER" id="PTHR11712">
    <property type="entry name" value="POLYKETIDE SYNTHASE-RELATED"/>
    <property type="match status" value="1"/>
</dbReference>
<protein>
    <recommendedName>
        <fullName evidence="2">Beta-ketoacyl synthase C-terminal domain-containing protein</fullName>
    </recommendedName>
</protein>
<dbReference type="GO" id="GO:0006633">
    <property type="term" value="P:fatty acid biosynthetic process"/>
    <property type="evidence" value="ECO:0007669"/>
    <property type="project" value="TreeGrafter"/>
</dbReference>
<dbReference type="Proteomes" id="UP000464658">
    <property type="component" value="Chromosome"/>
</dbReference>
<evidence type="ECO:0000259" key="2">
    <source>
        <dbReference type="Pfam" id="PF02801"/>
    </source>
</evidence>
<accession>A0A5S9M957</accession>
<dbReference type="GO" id="GO:0004315">
    <property type="term" value="F:3-oxoacyl-[acyl-carrier-protein] synthase activity"/>
    <property type="evidence" value="ECO:0007669"/>
    <property type="project" value="TreeGrafter"/>
</dbReference>
<sequence>MTGHLLGAAGGVEAIFSVLAIKDSVLPPTINLETPDEECDLDYVANEARSKRSTSGFK</sequence>
<feature type="domain" description="Beta-ketoacyl synthase C-terminal" evidence="2">
    <location>
        <begin position="1"/>
        <end position="33"/>
    </location>
</feature>
<evidence type="ECO:0000313" key="3">
    <source>
        <dbReference type="EMBL" id="BBP88479.1"/>
    </source>
</evidence>
<evidence type="ECO:0000313" key="4">
    <source>
        <dbReference type="Proteomes" id="UP000464658"/>
    </source>
</evidence>
<keyword evidence="1" id="KW-0808">Transferase</keyword>
<proteinExistence type="predicted"/>